<protein>
    <submittedName>
        <fullName evidence="3">Uncharacterized protein</fullName>
    </submittedName>
</protein>
<evidence type="ECO:0000256" key="1">
    <source>
        <dbReference type="SAM" id="MobiDB-lite"/>
    </source>
</evidence>
<evidence type="ECO:0000256" key="2">
    <source>
        <dbReference type="SAM" id="Phobius"/>
    </source>
</evidence>
<dbReference type="Proteomes" id="UP000606974">
    <property type="component" value="Unassembled WGS sequence"/>
</dbReference>
<feature type="transmembrane region" description="Helical" evidence="2">
    <location>
        <begin position="78"/>
        <end position="97"/>
    </location>
</feature>
<keyword evidence="2" id="KW-0812">Transmembrane</keyword>
<name>A0A8H7AE73_9EURO</name>
<keyword evidence="2" id="KW-1133">Transmembrane helix</keyword>
<comment type="caution">
    <text evidence="3">The sequence shown here is derived from an EMBL/GenBank/DDBJ whole genome shotgun (WGS) entry which is preliminary data.</text>
</comment>
<dbReference type="OrthoDB" id="10320197at2759"/>
<dbReference type="AlphaFoldDB" id="A0A8H7AE73"/>
<keyword evidence="2" id="KW-0472">Membrane</keyword>
<evidence type="ECO:0000313" key="4">
    <source>
        <dbReference type="Proteomes" id="UP000606974"/>
    </source>
</evidence>
<evidence type="ECO:0000313" key="3">
    <source>
        <dbReference type="EMBL" id="KAF7507480.1"/>
    </source>
</evidence>
<accession>A0A8H7AE73</accession>
<organism evidence="3 4">
    <name type="scientific">Endocarpon pusillum</name>
    <dbReference type="NCBI Taxonomy" id="364733"/>
    <lineage>
        <taxon>Eukaryota</taxon>
        <taxon>Fungi</taxon>
        <taxon>Dikarya</taxon>
        <taxon>Ascomycota</taxon>
        <taxon>Pezizomycotina</taxon>
        <taxon>Eurotiomycetes</taxon>
        <taxon>Chaetothyriomycetidae</taxon>
        <taxon>Verrucariales</taxon>
        <taxon>Verrucariaceae</taxon>
        <taxon>Endocarpon</taxon>
    </lineage>
</organism>
<sequence>MARAMHNSRPPAEASQTLAAFEAASQSKYSSLPHRDFTGIANRQTDLLPEAIADPDAISGSGQAPHLRDPKGLNRAPIVWMCIIVLAVILLVIFCYLGHKRQNRRDGIAGAPRNDEERRRPQVGIVG</sequence>
<proteinExistence type="predicted"/>
<feature type="region of interest" description="Disordered" evidence="1">
    <location>
        <begin position="105"/>
        <end position="127"/>
    </location>
</feature>
<gene>
    <name evidence="3" type="ORF">GJ744_010411</name>
</gene>
<keyword evidence="4" id="KW-1185">Reference proteome</keyword>
<dbReference type="EMBL" id="JAACFV010000068">
    <property type="protein sequence ID" value="KAF7507480.1"/>
    <property type="molecule type" value="Genomic_DNA"/>
</dbReference>
<reference evidence="3" key="1">
    <citation type="submission" date="2020-02" db="EMBL/GenBank/DDBJ databases">
        <authorList>
            <person name="Palmer J.M."/>
        </authorList>
    </citation>
    <scope>NUCLEOTIDE SEQUENCE</scope>
    <source>
        <strain evidence="3">EPUS1.4</strain>
        <tissue evidence="3">Thallus</tissue>
    </source>
</reference>